<keyword evidence="3" id="KW-0393">Immunoglobulin domain</keyword>
<keyword evidence="5" id="KW-1185">Reference proteome</keyword>
<dbReference type="GO" id="GO:0031672">
    <property type="term" value="C:A band"/>
    <property type="evidence" value="ECO:0007669"/>
    <property type="project" value="UniProtKB-ARBA"/>
</dbReference>
<comment type="subcellular location">
    <subcellularLocation>
        <location evidence="1">Cytoplasm</location>
    </subcellularLocation>
</comment>
<dbReference type="PROSITE" id="PS50835">
    <property type="entry name" value="IG_LIKE"/>
    <property type="match status" value="1"/>
</dbReference>
<name>A0A915PFI7_9BILA</name>
<evidence type="ECO:0000313" key="5">
    <source>
        <dbReference type="Proteomes" id="UP000887581"/>
    </source>
</evidence>
<dbReference type="InterPro" id="IPR013783">
    <property type="entry name" value="Ig-like_fold"/>
</dbReference>
<organism evidence="5 6">
    <name type="scientific">Setaria digitata</name>
    <dbReference type="NCBI Taxonomy" id="48799"/>
    <lineage>
        <taxon>Eukaryota</taxon>
        <taxon>Metazoa</taxon>
        <taxon>Ecdysozoa</taxon>
        <taxon>Nematoda</taxon>
        <taxon>Chromadorea</taxon>
        <taxon>Rhabditida</taxon>
        <taxon>Spirurina</taxon>
        <taxon>Spiruromorpha</taxon>
        <taxon>Filarioidea</taxon>
        <taxon>Setariidae</taxon>
        <taxon>Setaria</taxon>
    </lineage>
</organism>
<accession>A0A915PFI7</accession>
<dbReference type="Gene3D" id="2.60.40.10">
    <property type="entry name" value="Immunoglobulins"/>
    <property type="match status" value="2"/>
</dbReference>
<dbReference type="InterPro" id="IPR003598">
    <property type="entry name" value="Ig_sub2"/>
</dbReference>
<dbReference type="GO" id="GO:0019899">
    <property type="term" value="F:enzyme binding"/>
    <property type="evidence" value="ECO:0007669"/>
    <property type="project" value="UniProtKB-ARBA"/>
</dbReference>
<dbReference type="WBParaSite" id="sdigi.contig140.g5115.t1">
    <property type="protein sequence ID" value="sdigi.contig140.g5115.t1"/>
    <property type="gene ID" value="sdigi.contig140.g5115"/>
</dbReference>
<evidence type="ECO:0000313" key="6">
    <source>
        <dbReference type="WBParaSite" id="sdigi.contig140.g5115.t1"/>
    </source>
</evidence>
<protein>
    <submittedName>
        <fullName evidence="6">Ig-like domain-containing protein</fullName>
    </submittedName>
</protein>
<dbReference type="InterPro" id="IPR013098">
    <property type="entry name" value="Ig_I-set"/>
</dbReference>
<proteinExistence type="predicted"/>
<dbReference type="InterPro" id="IPR003599">
    <property type="entry name" value="Ig_sub"/>
</dbReference>
<dbReference type="Proteomes" id="UP000887581">
    <property type="component" value="Unplaced"/>
</dbReference>
<evidence type="ECO:0000259" key="4">
    <source>
        <dbReference type="PROSITE" id="PS50835"/>
    </source>
</evidence>
<sequence>MCEGFDTTDGSQKNTLVQLEYVSDNSRMHEEEQRRFVAKQHSTRLLSPPPAKKQQLHTIHSQQQNLSERFDIEESRELGRPPHFTQTLVSAVAACGDEAKFQGIVIGWPTPEVTWTKDGIPINKVTNPELIFSNIGGHVSLTFPTSQLEHSARTVAPDFVRRLISEEVAEGDKLKWTVQVTGDPTPKITWMRDGLVIPHCEEVRLIDEGSGVHSMIIVKVEMADSGQFTCLAENIAGEARSTADLVVRPAGSEPGNYFHVTKVTQEKKIKGEEVNRNESFAIENPRASTGL</sequence>
<evidence type="ECO:0000256" key="2">
    <source>
        <dbReference type="ARBA" id="ARBA00022490"/>
    </source>
</evidence>
<dbReference type="PANTHER" id="PTHR47633:SF4">
    <property type="entry name" value="MYOPALLADIN ISOFORM X1"/>
    <property type="match status" value="1"/>
</dbReference>
<dbReference type="InterPro" id="IPR007110">
    <property type="entry name" value="Ig-like_dom"/>
</dbReference>
<dbReference type="PANTHER" id="PTHR47633">
    <property type="entry name" value="IMMUNOGLOBULIN"/>
    <property type="match status" value="1"/>
</dbReference>
<dbReference type="SUPFAM" id="SSF48726">
    <property type="entry name" value="Immunoglobulin"/>
    <property type="match status" value="2"/>
</dbReference>
<evidence type="ECO:0000256" key="3">
    <source>
        <dbReference type="ARBA" id="ARBA00023319"/>
    </source>
</evidence>
<dbReference type="AlphaFoldDB" id="A0A915PFI7"/>
<dbReference type="SMART" id="SM00409">
    <property type="entry name" value="IG"/>
    <property type="match status" value="1"/>
</dbReference>
<feature type="domain" description="Ig-like" evidence="4">
    <location>
        <begin position="157"/>
        <end position="246"/>
    </location>
</feature>
<dbReference type="InterPro" id="IPR036179">
    <property type="entry name" value="Ig-like_dom_sf"/>
</dbReference>
<dbReference type="FunFam" id="2.60.40.10:FF:000425">
    <property type="entry name" value="Myosin light chain kinase"/>
    <property type="match status" value="1"/>
</dbReference>
<keyword evidence="2" id="KW-0963">Cytoplasm</keyword>
<evidence type="ECO:0000256" key="1">
    <source>
        <dbReference type="ARBA" id="ARBA00004496"/>
    </source>
</evidence>
<reference evidence="6" key="1">
    <citation type="submission" date="2022-11" db="UniProtKB">
        <authorList>
            <consortium name="WormBaseParasite"/>
        </authorList>
    </citation>
    <scope>IDENTIFICATION</scope>
</reference>
<dbReference type="SMART" id="SM00408">
    <property type="entry name" value="IGc2"/>
    <property type="match status" value="1"/>
</dbReference>
<dbReference type="Pfam" id="PF07679">
    <property type="entry name" value="I-set"/>
    <property type="match status" value="2"/>
</dbReference>